<dbReference type="Gene3D" id="2.40.50.100">
    <property type="match status" value="1"/>
</dbReference>
<dbReference type="InterPro" id="IPR000089">
    <property type="entry name" value="Biotin_lipoyl"/>
</dbReference>
<dbReference type="InterPro" id="IPR003778">
    <property type="entry name" value="CT_A_B"/>
</dbReference>
<keyword evidence="3" id="KW-0067">ATP-binding</keyword>
<proteinExistence type="predicted"/>
<dbReference type="Gene3D" id="2.40.100.10">
    <property type="entry name" value="Cyclophilin-like"/>
    <property type="match status" value="1"/>
</dbReference>
<gene>
    <name evidence="5" type="ordered locus">Sulac_2641</name>
</gene>
<dbReference type="HOGENOM" id="CLU_028967_0_3_9"/>
<dbReference type="SUPFAM" id="SSF50891">
    <property type="entry name" value="Cyclophilin-like"/>
    <property type="match status" value="1"/>
</dbReference>
<dbReference type="PANTHER" id="PTHR43309">
    <property type="entry name" value="5-OXOPROLINASE SUBUNIT C"/>
    <property type="match status" value="1"/>
</dbReference>
<keyword evidence="1" id="KW-0547">Nucleotide-binding</keyword>
<dbReference type="GO" id="GO:0004847">
    <property type="term" value="F:urea carboxylase activity"/>
    <property type="evidence" value="ECO:0007669"/>
    <property type="project" value="UniProtKB-EC"/>
</dbReference>
<name>G8TXA1_SULAD</name>
<evidence type="ECO:0000313" key="6">
    <source>
        <dbReference type="Proteomes" id="UP000005439"/>
    </source>
</evidence>
<protein>
    <submittedName>
        <fullName evidence="5">Urea amidolyase related protein</fullName>
        <ecNumber evidence="5">6.3.4.6</ecNumber>
    </submittedName>
</protein>
<dbReference type="GO" id="GO:0016787">
    <property type="term" value="F:hydrolase activity"/>
    <property type="evidence" value="ECO:0007669"/>
    <property type="project" value="UniProtKB-KW"/>
</dbReference>
<keyword evidence="6" id="KW-1185">Reference proteome</keyword>
<organism evidence="5 6">
    <name type="scientific">Sulfobacillus acidophilus (strain ATCC 700253 / DSM 10332 / NAL)</name>
    <dbReference type="NCBI Taxonomy" id="679936"/>
    <lineage>
        <taxon>Bacteria</taxon>
        <taxon>Bacillati</taxon>
        <taxon>Bacillota</taxon>
        <taxon>Clostridia</taxon>
        <taxon>Eubacteriales</taxon>
        <taxon>Clostridiales Family XVII. Incertae Sedis</taxon>
        <taxon>Sulfobacillus</taxon>
    </lineage>
</organism>
<evidence type="ECO:0000259" key="4">
    <source>
        <dbReference type="SMART" id="SM00797"/>
    </source>
</evidence>
<dbReference type="PANTHER" id="PTHR43309:SF3">
    <property type="entry name" value="5-OXOPROLINASE SUBUNIT C"/>
    <property type="match status" value="1"/>
</dbReference>
<reference evidence="6" key="1">
    <citation type="submission" date="2011-12" db="EMBL/GenBank/DDBJ databases">
        <title>The complete genome of chromosome of Sulfobacillus acidophilus DSM 10332.</title>
        <authorList>
            <person name="Lucas S."/>
            <person name="Han J."/>
            <person name="Lapidus A."/>
            <person name="Bruce D."/>
            <person name="Goodwin L."/>
            <person name="Pitluck S."/>
            <person name="Peters L."/>
            <person name="Kyrpides N."/>
            <person name="Mavromatis K."/>
            <person name="Ivanova N."/>
            <person name="Mikhailova N."/>
            <person name="Chertkov O."/>
            <person name="Saunders E."/>
            <person name="Detter J.C."/>
            <person name="Tapia R."/>
            <person name="Han C."/>
            <person name="Land M."/>
            <person name="Hauser L."/>
            <person name="Markowitz V."/>
            <person name="Cheng J.-F."/>
            <person name="Hugenholtz P."/>
            <person name="Woyke T."/>
            <person name="Wu D."/>
            <person name="Pukall R."/>
            <person name="Gehrich-Schroeter G."/>
            <person name="Schneider S."/>
            <person name="Klenk H.-P."/>
            <person name="Eisen J.A."/>
        </authorList>
    </citation>
    <scope>NUCLEOTIDE SEQUENCE [LARGE SCALE GENOMIC DNA]</scope>
    <source>
        <strain evidence="6">ATCC 700253 / DSM 10332 / NAL</strain>
    </source>
</reference>
<dbReference type="InterPro" id="IPR011053">
    <property type="entry name" value="Single_hybrid_motif"/>
</dbReference>
<dbReference type="Proteomes" id="UP000005439">
    <property type="component" value="Chromosome"/>
</dbReference>
<dbReference type="SUPFAM" id="SSF51230">
    <property type="entry name" value="Single hybrid motif"/>
    <property type="match status" value="1"/>
</dbReference>
<evidence type="ECO:0000256" key="2">
    <source>
        <dbReference type="ARBA" id="ARBA00022801"/>
    </source>
</evidence>
<dbReference type="PATRIC" id="fig|679936.5.peg.2734"/>
<keyword evidence="2" id="KW-0378">Hydrolase</keyword>
<evidence type="ECO:0000256" key="3">
    <source>
        <dbReference type="ARBA" id="ARBA00022840"/>
    </source>
</evidence>
<sequence length="390" mass="41308">MVSVRVVRPGLMTSVQDPGRWGYEHLGVAVAGVLDDYAAVWANRLLDNPPQAAVLELTISGPELVVESSGYLALAGADLSATIGGRPWNPGEVQRVETGETIRFGARRRGARAYMAFPGGIDVPPVLGSRATDVLLGIGGVEGRPLRVGDVVTALRSGGAPRIAGWETCLHRRRLRVLPGVRRDRFPAEAWAKLVTGEFRVSLHSDAMGLRLSGPPIPSVPGDAISEGMAIGAIECPPSGELLVLLKNRGTLGGYPALAHVIRADWPALAQLVPGELVFFDPVTPEAAYTAWRQQQSWIEHGATLPRDIPIRAPIAGGVDRNDGEGRLLSAPGDVVAAGQPILDIISLGQRMTVTSPVFGILLDLVRDGSWVEAGDEIATIRGWDDGGTD</sequence>
<dbReference type="InterPro" id="IPR052708">
    <property type="entry name" value="PxpC"/>
</dbReference>
<evidence type="ECO:0000256" key="1">
    <source>
        <dbReference type="ARBA" id="ARBA00022741"/>
    </source>
</evidence>
<dbReference type="SMART" id="SM00797">
    <property type="entry name" value="AHS2"/>
    <property type="match status" value="1"/>
</dbReference>
<dbReference type="EC" id="6.3.4.6" evidence="5"/>
<dbReference type="Pfam" id="PF00364">
    <property type="entry name" value="Biotin_lipoyl"/>
    <property type="match status" value="1"/>
</dbReference>
<evidence type="ECO:0000313" key="5">
    <source>
        <dbReference type="EMBL" id="AEW06103.1"/>
    </source>
</evidence>
<accession>G8TXA1</accession>
<dbReference type="KEGG" id="sap:Sulac_2641"/>
<keyword evidence="5" id="KW-0436">Ligase</keyword>
<dbReference type="STRING" id="679936.Sulac_2641"/>
<feature type="domain" description="Carboxyltransferase" evidence="4">
    <location>
        <begin position="25"/>
        <end position="298"/>
    </location>
</feature>
<dbReference type="Pfam" id="PF02626">
    <property type="entry name" value="CT_A_B"/>
    <property type="match status" value="1"/>
</dbReference>
<dbReference type="AlphaFoldDB" id="G8TXA1"/>
<reference evidence="5 6" key="2">
    <citation type="journal article" date="2012" name="Stand. Genomic Sci.">
        <title>Complete genome sequence of the moderately thermophilic mineral-sulfide-oxidizing firmicute Sulfobacillus acidophilus type strain (NAL(T)).</title>
        <authorList>
            <person name="Anderson I."/>
            <person name="Chertkov O."/>
            <person name="Chen A."/>
            <person name="Saunders E."/>
            <person name="Lapidus A."/>
            <person name="Nolan M."/>
            <person name="Lucas S."/>
            <person name="Hammon N."/>
            <person name="Deshpande S."/>
            <person name="Cheng J.F."/>
            <person name="Han C."/>
            <person name="Tapia R."/>
            <person name="Goodwin L.A."/>
            <person name="Pitluck S."/>
            <person name="Liolios K."/>
            <person name="Pagani I."/>
            <person name="Ivanova N."/>
            <person name="Mikhailova N."/>
            <person name="Pati A."/>
            <person name="Palaniappan K."/>
            <person name="Land M."/>
            <person name="Pan C."/>
            <person name="Rohde M."/>
            <person name="Pukall R."/>
            <person name="Goker M."/>
            <person name="Detter J.C."/>
            <person name="Woyke T."/>
            <person name="Bristow J."/>
            <person name="Eisen J.A."/>
            <person name="Markowitz V."/>
            <person name="Hugenholtz P."/>
            <person name="Kyrpides N.C."/>
            <person name="Klenk H.P."/>
            <person name="Mavromatis K."/>
        </authorList>
    </citation>
    <scope>NUCLEOTIDE SEQUENCE [LARGE SCALE GENOMIC DNA]</scope>
    <source>
        <strain evidence="6">ATCC 700253 / DSM 10332 / NAL</strain>
    </source>
</reference>
<dbReference type="GO" id="GO:0005524">
    <property type="term" value="F:ATP binding"/>
    <property type="evidence" value="ECO:0007669"/>
    <property type="project" value="UniProtKB-KW"/>
</dbReference>
<dbReference type="EMBL" id="CP003179">
    <property type="protein sequence ID" value="AEW06103.1"/>
    <property type="molecule type" value="Genomic_DNA"/>
</dbReference>
<dbReference type="InterPro" id="IPR029000">
    <property type="entry name" value="Cyclophilin-like_dom_sf"/>
</dbReference>